<comment type="caution">
    <text evidence="2">The sequence shown here is derived from an EMBL/GenBank/DDBJ whole genome shotgun (WGS) entry which is preliminary data.</text>
</comment>
<feature type="compositionally biased region" description="Polar residues" evidence="1">
    <location>
        <begin position="111"/>
        <end position="127"/>
    </location>
</feature>
<dbReference type="STRING" id="3750.A0A498JA15"/>
<evidence type="ECO:0000313" key="3">
    <source>
        <dbReference type="Proteomes" id="UP000290289"/>
    </source>
</evidence>
<dbReference type="EMBL" id="RDQH01000334">
    <property type="protein sequence ID" value="RXH91986.1"/>
    <property type="molecule type" value="Genomic_DNA"/>
</dbReference>
<dbReference type="Proteomes" id="UP000290289">
    <property type="component" value="Chromosome 8"/>
</dbReference>
<gene>
    <name evidence="2" type="ORF">DVH24_021009</name>
</gene>
<keyword evidence="3" id="KW-1185">Reference proteome</keyword>
<organism evidence="2 3">
    <name type="scientific">Malus domestica</name>
    <name type="common">Apple</name>
    <name type="synonym">Pyrus malus</name>
    <dbReference type="NCBI Taxonomy" id="3750"/>
    <lineage>
        <taxon>Eukaryota</taxon>
        <taxon>Viridiplantae</taxon>
        <taxon>Streptophyta</taxon>
        <taxon>Embryophyta</taxon>
        <taxon>Tracheophyta</taxon>
        <taxon>Spermatophyta</taxon>
        <taxon>Magnoliopsida</taxon>
        <taxon>eudicotyledons</taxon>
        <taxon>Gunneridae</taxon>
        <taxon>Pentapetalae</taxon>
        <taxon>rosids</taxon>
        <taxon>fabids</taxon>
        <taxon>Rosales</taxon>
        <taxon>Rosaceae</taxon>
        <taxon>Amygdaloideae</taxon>
        <taxon>Maleae</taxon>
        <taxon>Malus</taxon>
    </lineage>
</organism>
<evidence type="ECO:0000256" key="1">
    <source>
        <dbReference type="SAM" id="MobiDB-lite"/>
    </source>
</evidence>
<feature type="region of interest" description="Disordered" evidence="1">
    <location>
        <begin position="111"/>
        <end position="130"/>
    </location>
</feature>
<sequence length="215" mass="24360">MDIQISDNQIPPLQDPAIHAIAIQTQLFIIPVSFNFDSVVLHSTHKNLYFASLGFQISHPWRHLSIGVDLCGFRWLCYCRIQILAFFLRMHAKAAQSSFRDQTVVERLNKSFSSRPGQNGPSSGLKSKSNKQRFAVSIQSEFNKKASKISYGIHLTSLKLGKLTKDNYVFIQMYLSCHVVAKRTSMFDDPTRKIQETTIVIKQDIIALNSAVVDL</sequence>
<name>A0A498JA15_MALDO</name>
<protein>
    <submittedName>
        <fullName evidence="2">Uncharacterized protein</fullName>
    </submittedName>
</protein>
<accession>A0A498JA15</accession>
<reference evidence="2 3" key="1">
    <citation type="submission" date="2018-10" db="EMBL/GenBank/DDBJ databases">
        <title>A high-quality apple genome assembly.</title>
        <authorList>
            <person name="Hu J."/>
        </authorList>
    </citation>
    <scope>NUCLEOTIDE SEQUENCE [LARGE SCALE GENOMIC DNA]</scope>
    <source>
        <strain evidence="3">cv. HFTH1</strain>
        <tissue evidence="2">Young leaf</tissue>
    </source>
</reference>
<dbReference type="AlphaFoldDB" id="A0A498JA15"/>
<evidence type="ECO:0000313" key="2">
    <source>
        <dbReference type="EMBL" id="RXH91986.1"/>
    </source>
</evidence>
<proteinExistence type="predicted"/>